<dbReference type="EMBL" id="JRKI01000002">
    <property type="protein sequence ID" value="KIZ19753.1"/>
    <property type="molecule type" value="Genomic_DNA"/>
</dbReference>
<dbReference type="Pfam" id="PF19361">
    <property type="entry name" value="DUF5937"/>
    <property type="match status" value="1"/>
</dbReference>
<dbReference type="SMART" id="SM00418">
    <property type="entry name" value="HTH_ARSR"/>
    <property type="match status" value="1"/>
</dbReference>
<dbReference type="PATRIC" id="fig|1240678.4.peg.170"/>
<dbReference type="Proteomes" id="UP000032458">
    <property type="component" value="Unassembled WGS sequence"/>
</dbReference>
<gene>
    <name evidence="5" type="ORF">SNA_00770</name>
</gene>
<sequence>MSVWIDIAGLPDERIVFAPSPLSELGFALHTLAEPAHHPGLHGWTTATTAALKPDLADRLHEAVFLWGSTFSDITTAFAALPDRAGQPGTTLAEDLDLLDRMEDERYVAAALEISCSSAYCDGGPSPLVDARAREQALARATARGPRQADFARRLLADPPGVRAWIRRLFEDCEQAFFADVWQRVRVQLAADARHKTEVLRRKGLAEALAEVSPAVSLDEEQSRIVVDKMAHGRTTAVDPAVGAGVTFIPSTFGWPHLLSLHAPGWRPVIIYPAAAPEMSNPPSVELLESRLAALAHPMRIRICRALARTAHTTGELAAANGISAPEVSRHVATLKKAGLIQTRRRGRYVLHQLDLQVVARLGSDFLEGVLR</sequence>
<evidence type="ECO:0000259" key="4">
    <source>
        <dbReference type="PROSITE" id="PS50987"/>
    </source>
</evidence>
<feature type="domain" description="HTH arsR-type" evidence="4">
    <location>
        <begin position="280"/>
        <end position="372"/>
    </location>
</feature>
<dbReference type="NCBIfam" id="NF033788">
    <property type="entry name" value="HTH_metalloreg"/>
    <property type="match status" value="1"/>
</dbReference>
<dbReference type="RefSeq" id="WP_030066164.1">
    <property type="nucleotide sequence ID" value="NZ_JRKI01000002.1"/>
</dbReference>
<dbReference type="PROSITE" id="PS50987">
    <property type="entry name" value="HTH_ARSR_2"/>
    <property type="match status" value="1"/>
</dbReference>
<dbReference type="InterPro" id="IPR036390">
    <property type="entry name" value="WH_DNA-bd_sf"/>
</dbReference>
<dbReference type="InterPro" id="IPR011991">
    <property type="entry name" value="ArsR-like_HTH"/>
</dbReference>
<dbReference type="PANTHER" id="PTHR33154:SF33">
    <property type="entry name" value="TRANSCRIPTIONAL REPRESSOR SDPR"/>
    <property type="match status" value="1"/>
</dbReference>
<proteinExistence type="predicted"/>
<evidence type="ECO:0000313" key="6">
    <source>
        <dbReference type="Proteomes" id="UP000032458"/>
    </source>
</evidence>
<keyword evidence="6" id="KW-1185">Reference proteome</keyword>
<dbReference type="InterPro" id="IPR051081">
    <property type="entry name" value="HTH_MetalResp_TranReg"/>
</dbReference>
<keyword evidence="3" id="KW-0804">Transcription</keyword>
<protein>
    <submittedName>
        <fullName evidence="5">ArsR family transcriptional regulator</fullName>
    </submittedName>
</protein>
<dbReference type="InterPro" id="IPR036388">
    <property type="entry name" value="WH-like_DNA-bd_sf"/>
</dbReference>
<evidence type="ECO:0000256" key="3">
    <source>
        <dbReference type="ARBA" id="ARBA00023163"/>
    </source>
</evidence>
<dbReference type="InterPro" id="IPR001845">
    <property type="entry name" value="HTH_ArsR_DNA-bd_dom"/>
</dbReference>
<evidence type="ECO:0000256" key="2">
    <source>
        <dbReference type="ARBA" id="ARBA00023125"/>
    </source>
</evidence>
<dbReference type="Pfam" id="PF12840">
    <property type="entry name" value="HTH_20"/>
    <property type="match status" value="1"/>
</dbReference>
<organism evidence="5 6">
    <name type="scientific">Streptomyces natalensis ATCC 27448</name>
    <dbReference type="NCBI Taxonomy" id="1240678"/>
    <lineage>
        <taxon>Bacteria</taxon>
        <taxon>Bacillati</taxon>
        <taxon>Actinomycetota</taxon>
        <taxon>Actinomycetes</taxon>
        <taxon>Kitasatosporales</taxon>
        <taxon>Streptomycetaceae</taxon>
        <taxon>Streptomyces</taxon>
    </lineage>
</organism>
<keyword evidence="1" id="KW-0805">Transcription regulation</keyword>
<dbReference type="Gene3D" id="1.10.10.10">
    <property type="entry name" value="Winged helix-like DNA-binding domain superfamily/Winged helix DNA-binding domain"/>
    <property type="match status" value="1"/>
</dbReference>
<dbReference type="SUPFAM" id="SSF46785">
    <property type="entry name" value="Winged helix' DNA-binding domain"/>
    <property type="match status" value="1"/>
</dbReference>
<evidence type="ECO:0000313" key="5">
    <source>
        <dbReference type="EMBL" id="KIZ19753.1"/>
    </source>
</evidence>
<dbReference type="PRINTS" id="PR00778">
    <property type="entry name" value="HTHARSR"/>
</dbReference>
<dbReference type="InterPro" id="IPR045981">
    <property type="entry name" value="DUF5937"/>
</dbReference>
<reference evidence="5 6" key="1">
    <citation type="submission" date="2014-09" db="EMBL/GenBank/DDBJ databases">
        <title>Draft genome sequence of Streptomyces natalensis ATCC 27448, producer of the antifungal pimaricin.</title>
        <authorList>
            <person name="Mendes M.V."/>
            <person name="Beites T."/>
            <person name="Pires S."/>
            <person name="Santos C.L."/>
            <person name="Moradas-Ferreira P."/>
        </authorList>
    </citation>
    <scope>NUCLEOTIDE SEQUENCE [LARGE SCALE GENOMIC DNA]</scope>
    <source>
        <strain evidence="5 6">ATCC 27448</strain>
    </source>
</reference>
<evidence type="ECO:0000256" key="1">
    <source>
        <dbReference type="ARBA" id="ARBA00023015"/>
    </source>
</evidence>
<dbReference type="PANTHER" id="PTHR33154">
    <property type="entry name" value="TRANSCRIPTIONAL REGULATOR, ARSR FAMILY"/>
    <property type="match status" value="1"/>
</dbReference>
<dbReference type="AlphaFoldDB" id="A0A0D7CU61"/>
<accession>A0A0D7CU61</accession>
<name>A0A0D7CU61_9ACTN</name>
<dbReference type="GO" id="GO:0003700">
    <property type="term" value="F:DNA-binding transcription factor activity"/>
    <property type="evidence" value="ECO:0007669"/>
    <property type="project" value="InterPro"/>
</dbReference>
<dbReference type="GO" id="GO:0003677">
    <property type="term" value="F:DNA binding"/>
    <property type="evidence" value="ECO:0007669"/>
    <property type="project" value="UniProtKB-KW"/>
</dbReference>
<comment type="caution">
    <text evidence="5">The sequence shown here is derived from an EMBL/GenBank/DDBJ whole genome shotgun (WGS) entry which is preliminary data.</text>
</comment>
<keyword evidence="2" id="KW-0238">DNA-binding</keyword>
<dbReference type="CDD" id="cd00090">
    <property type="entry name" value="HTH_ARSR"/>
    <property type="match status" value="1"/>
</dbReference>